<proteinExistence type="predicted"/>
<evidence type="ECO:0000313" key="2">
    <source>
        <dbReference type="EMBL" id="ABF78052.1"/>
    </source>
</evidence>
<name>A0A0H2XV19_BURO1</name>
<dbReference type="HOGENOM" id="CLU_1010583_0_0_4"/>
<accession>A0A0H2XV19</accession>
<sequence>MGTSTSSRGPGPNVSLDPPWLDDVLEGLGGDTVPATDDEPVPPEGALGTAQPARFAEARRELKKFIKSGNTDSLRDALGHYSRKGSGGASAASTRMRAATRAGAELFSFLNAVSQGSSVEARQWVHDLQSGSPTADDVVDAIVRELSPPGGSADEEALRGSMASALTELVLDNPGIDLMHLQTPDIWELMKNYLALEVTHRLCFDLGPLLESAKVDPAIAVQREREMRIFIKLEIGEHLDLLRGTNPNPTRSNLDAVFQETLKMTFELFEAGL</sequence>
<organism evidence="2">
    <name type="scientific">Burkholderia orbicola (strain AU 1054)</name>
    <dbReference type="NCBI Taxonomy" id="331271"/>
    <lineage>
        <taxon>Bacteria</taxon>
        <taxon>Pseudomonadati</taxon>
        <taxon>Pseudomonadota</taxon>
        <taxon>Betaproteobacteria</taxon>
        <taxon>Burkholderiales</taxon>
        <taxon>Burkholderiaceae</taxon>
        <taxon>Burkholderia</taxon>
        <taxon>Burkholderia cepacia complex</taxon>
        <taxon>Burkholderia orbicola</taxon>
    </lineage>
</organism>
<evidence type="ECO:0000256" key="1">
    <source>
        <dbReference type="SAM" id="MobiDB-lite"/>
    </source>
</evidence>
<dbReference type="InterPro" id="IPR049675">
    <property type="entry name" value="QatB"/>
</dbReference>
<dbReference type="AlphaFoldDB" id="A0A0H2XV19"/>
<protein>
    <submittedName>
        <fullName evidence="2">Uncharacterized protein</fullName>
    </submittedName>
</protein>
<reference evidence="2" key="1">
    <citation type="submission" date="2006-05" db="EMBL/GenBank/DDBJ databases">
        <title>Complete sequence of chromosome 2 of Burkholderia cenocepacia AU 1054.</title>
        <authorList>
            <consortium name="US DOE Joint Genome Institute"/>
            <person name="Copeland A."/>
            <person name="Lucas S."/>
            <person name="Lapidus A."/>
            <person name="Barry K."/>
            <person name="Detter J.C."/>
            <person name="Glavina del Rio T."/>
            <person name="Hammon N."/>
            <person name="Israni S."/>
            <person name="Dalin E."/>
            <person name="Tice H."/>
            <person name="Pitluck S."/>
            <person name="Chain P."/>
            <person name="Malfatti S."/>
            <person name="Shin M."/>
            <person name="Vergez L."/>
            <person name="Schmutz J."/>
            <person name="Larimer F."/>
            <person name="Land M."/>
            <person name="Hauser L."/>
            <person name="Kyrpides N."/>
            <person name="Lykidis A."/>
            <person name="LiPuma J.J."/>
            <person name="Konstantinidis K."/>
            <person name="Tiedje J.M."/>
            <person name="Richardson P."/>
        </authorList>
    </citation>
    <scope>NUCLEOTIDE SEQUENCE [LARGE SCALE GENOMIC DNA]</scope>
    <source>
        <strain evidence="2">AU 1054</strain>
    </source>
</reference>
<gene>
    <name evidence="2" type="ordered locus">Bcen_3156</name>
</gene>
<feature type="region of interest" description="Disordered" evidence="1">
    <location>
        <begin position="1"/>
        <end position="52"/>
    </location>
</feature>
<dbReference type="EMBL" id="CP000379">
    <property type="protein sequence ID" value="ABF78052.1"/>
    <property type="molecule type" value="Genomic_DNA"/>
</dbReference>
<dbReference type="NCBIfam" id="NF041924">
    <property type="entry name" value="QatB"/>
    <property type="match status" value="1"/>
</dbReference>